<dbReference type="AlphaFoldDB" id="A0A6J5VFB1"/>
<name>A0A6J5VFB1_PRUAR</name>
<gene>
    <name evidence="1" type="ORF">CURHAP_LOCUS42882</name>
</gene>
<protein>
    <submittedName>
        <fullName evidence="1">Uncharacterized protein</fullName>
    </submittedName>
</protein>
<organism evidence="1 2">
    <name type="scientific">Prunus armeniaca</name>
    <name type="common">Apricot</name>
    <name type="synonym">Armeniaca vulgaris</name>
    <dbReference type="NCBI Taxonomy" id="36596"/>
    <lineage>
        <taxon>Eukaryota</taxon>
        <taxon>Viridiplantae</taxon>
        <taxon>Streptophyta</taxon>
        <taxon>Embryophyta</taxon>
        <taxon>Tracheophyta</taxon>
        <taxon>Spermatophyta</taxon>
        <taxon>Magnoliopsida</taxon>
        <taxon>eudicotyledons</taxon>
        <taxon>Gunneridae</taxon>
        <taxon>Pentapetalae</taxon>
        <taxon>rosids</taxon>
        <taxon>fabids</taxon>
        <taxon>Rosales</taxon>
        <taxon>Rosaceae</taxon>
        <taxon>Amygdaloideae</taxon>
        <taxon>Amygdaleae</taxon>
        <taxon>Prunus</taxon>
    </lineage>
</organism>
<dbReference type="Proteomes" id="UP000507222">
    <property type="component" value="Unassembled WGS sequence"/>
</dbReference>
<accession>A0A6J5VFB1</accession>
<proteinExistence type="predicted"/>
<evidence type="ECO:0000313" key="2">
    <source>
        <dbReference type="Proteomes" id="UP000507222"/>
    </source>
</evidence>
<sequence length="48" mass="5398">MKEVYRKPLASSATPPVARLGLAPFARLSARLRPGSYCFSLSRLRYRS</sequence>
<reference evidence="1 2" key="1">
    <citation type="submission" date="2020-05" db="EMBL/GenBank/DDBJ databases">
        <authorList>
            <person name="Campoy J."/>
            <person name="Schneeberger K."/>
            <person name="Spophaly S."/>
        </authorList>
    </citation>
    <scope>NUCLEOTIDE SEQUENCE [LARGE SCALE GENOMIC DNA]</scope>
    <source>
        <strain evidence="1">PruArmRojPasFocal</strain>
    </source>
</reference>
<evidence type="ECO:0000313" key="1">
    <source>
        <dbReference type="EMBL" id="CAB4286135.1"/>
    </source>
</evidence>
<dbReference type="EMBL" id="CAEKDK010000007">
    <property type="protein sequence ID" value="CAB4286135.1"/>
    <property type="molecule type" value="Genomic_DNA"/>
</dbReference>